<dbReference type="EMBL" id="LJIG01000710">
    <property type="protein sequence ID" value="KRT86230.1"/>
    <property type="molecule type" value="Genomic_DNA"/>
</dbReference>
<dbReference type="Proteomes" id="UP000051574">
    <property type="component" value="Unassembled WGS sequence"/>
</dbReference>
<dbReference type="Pfam" id="PF00856">
    <property type="entry name" value="SET"/>
    <property type="match status" value="1"/>
</dbReference>
<feature type="domain" description="SET" evidence="13">
    <location>
        <begin position="78"/>
        <end position="199"/>
    </location>
</feature>
<comment type="catalytic activity">
    <reaction evidence="12">
        <text>L-lysyl(20)-[histone H4] + S-adenosyl-L-methionine = N(6)-methyl-L-lysyl(20)-[histone H4] + S-adenosyl-L-homocysteine + H(+)</text>
        <dbReference type="Rhea" id="RHEA:60344"/>
        <dbReference type="Rhea" id="RHEA-COMP:15554"/>
        <dbReference type="Rhea" id="RHEA-COMP:15555"/>
        <dbReference type="ChEBI" id="CHEBI:15378"/>
        <dbReference type="ChEBI" id="CHEBI:29969"/>
        <dbReference type="ChEBI" id="CHEBI:57856"/>
        <dbReference type="ChEBI" id="CHEBI:59789"/>
        <dbReference type="ChEBI" id="CHEBI:61929"/>
        <dbReference type="EC" id="2.1.1.361"/>
    </reaction>
</comment>
<dbReference type="PROSITE" id="PS50280">
    <property type="entry name" value="SET"/>
    <property type="match status" value="1"/>
</dbReference>
<reference evidence="14 15" key="1">
    <citation type="submission" date="2015-09" db="EMBL/GenBank/DDBJ databases">
        <title>Draft genome of the scarab beetle Oryctes borbonicus.</title>
        <authorList>
            <person name="Meyer J.M."/>
            <person name="Markov G.V."/>
            <person name="Baskaran P."/>
            <person name="Herrmann M."/>
            <person name="Sommer R.J."/>
            <person name="Roedelsperger C."/>
        </authorList>
    </citation>
    <scope>NUCLEOTIDE SEQUENCE [LARGE SCALE GENOMIC DNA]</scope>
    <source>
        <strain evidence="14">OB123</strain>
        <tissue evidence="14">Whole animal</tissue>
    </source>
</reference>
<dbReference type="GO" id="GO:0005634">
    <property type="term" value="C:nucleus"/>
    <property type="evidence" value="ECO:0007669"/>
    <property type="project" value="UniProtKB-SubCell"/>
</dbReference>
<keyword evidence="4" id="KW-0158">Chromosome</keyword>
<dbReference type="EC" id="2.1.1.361" evidence="3"/>
<keyword evidence="9" id="KW-0805">Transcription regulation</keyword>
<sequence length="214" mass="25013">MCEEHVVPPTKKMPPPKVKRRLKNNFVTTDNTSNNTQKTNHKLTDYFPVRRSVRKTKKIVLEEKQRFLEEVLRNGNEDGLLIREFEGKGRGVIAARPFFKGDFVVEYSGELIDINEARLREQKYAQDQSAGCYMYYFKHKNQQYCIDATAETGRFGRLVNHSRNGNLLTRTVSVDDRPRLVLIAKDTIEIDEEITYDYGDRSKESLQHHPWLAF</sequence>
<proteinExistence type="predicted"/>
<dbReference type="InterPro" id="IPR016858">
    <property type="entry name" value="KMT5A-like"/>
</dbReference>
<dbReference type="InterPro" id="IPR051760">
    <property type="entry name" value="KMT5A"/>
</dbReference>
<evidence type="ECO:0000256" key="5">
    <source>
        <dbReference type="ARBA" id="ARBA00022603"/>
    </source>
</evidence>
<evidence type="ECO:0000256" key="12">
    <source>
        <dbReference type="ARBA" id="ARBA00047784"/>
    </source>
</evidence>
<dbReference type="PROSITE" id="PS51571">
    <property type="entry name" value="SAM_MT43_PR_SET"/>
    <property type="match status" value="1"/>
</dbReference>
<gene>
    <name evidence="14" type="ORF">AMK59_128</name>
</gene>
<dbReference type="GO" id="GO:0032259">
    <property type="term" value="P:methylation"/>
    <property type="evidence" value="ECO:0007669"/>
    <property type="project" value="UniProtKB-KW"/>
</dbReference>
<dbReference type="InterPro" id="IPR046341">
    <property type="entry name" value="SET_dom_sf"/>
</dbReference>
<name>A0A0T6BFW8_9SCAR</name>
<dbReference type="GO" id="GO:0043516">
    <property type="term" value="P:regulation of DNA damage response, signal transduction by p53 class mediator"/>
    <property type="evidence" value="ECO:0007669"/>
    <property type="project" value="TreeGrafter"/>
</dbReference>
<dbReference type="PANTHER" id="PTHR46167:SF1">
    <property type="entry name" value="N-LYSINE METHYLTRANSFERASE KMT5A"/>
    <property type="match status" value="1"/>
</dbReference>
<comment type="subcellular location">
    <subcellularLocation>
        <location evidence="2">Chromosome</location>
    </subcellularLocation>
    <subcellularLocation>
        <location evidence="1">Nucleus</location>
    </subcellularLocation>
</comment>
<comment type="caution">
    <text evidence="14">The sequence shown here is derived from an EMBL/GenBank/DDBJ whole genome shotgun (WGS) entry which is preliminary data.</text>
</comment>
<keyword evidence="10" id="KW-0804">Transcription</keyword>
<dbReference type="InterPro" id="IPR047266">
    <property type="entry name" value="KMT5A-like_SET"/>
</dbReference>
<dbReference type="InterPro" id="IPR001214">
    <property type="entry name" value="SET_dom"/>
</dbReference>
<evidence type="ECO:0000256" key="7">
    <source>
        <dbReference type="ARBA" id="ARBA00022691"/>
    </source>
</evidence>
<evidence type="ECO:0000313" key="14">
    <source>
        <dbReference type="EMBL" id="KRT86230.1"/>
    </source>
</evidence>
<evidence type="ECO:0000256" key="6">
    <source>
        <dbReference type="ARBA" id="ARBA00022679"/>
    </source>
</evidence>
<keyword evidence="6" id="KW-0808">Transferase</keyword>
<protein>
    <recommendedName>
        <fullName evidence="3">[histone H4]-lysine(20) N-methyltransferase</fullName>
        <ecNumber evidence="3">2.1.1.361</ecNumber>
    </recommendedName>
</protein>
<evidence type="ECO:0000313" key="15">
    <source>
        <dbReference type="Proteomes" id="UP000051574"/>
    </source>
</evidence>
<evidence type="ECO:0000256" key="1">
    <source>
        <dbReference type="ARBA" id="ARBA00004123"/>
    </source>
</evidence>
<dbReference type="CDD" id="cd10528">
    <property type="entry name" value="SET_SETD8"/>
    <property type="match status" value="1"/>
</dbReference>
<dbReference type="SMART" id="SM00317">
    <property type="entry name" value="SET"/>
    <property type="match status" value="1"/>
</dbReference>
<keyword evidence="7" id="KW-0949">S-adenosyl-L-methionine</keyword>
<keyword evidence="15" id="KW-1185">Reference proteome</keyword>
<organism evidence="14 15">
    <name type="scientific">Oryctes borbonicus</name>
    <dbReference type="NCBI Taxonomy" id="1629725"/>
    <lineage>
        <taxon>Eukaryota</taxon>
        <taxon>Metazoa</taxon>
        <taxon>Ecdysozoa</taxon>
        <taxon>Arthropoda</taxon>
        <taxon>Hexapoda</taxon>
        <taxon>Insecta</taxon>
        <taxon>Pterygota</taxon>
        <taxon>Neoptera</taxon>
        <taxon>Endopterygota</taxon>
        <taxon>Coleoptera</taxon>
        <taxon>Polyphaga</taxon>
        <taxon>Scarabaeiformia</taxon>
        <taxon>Scarabaeidae</taxon>
        <taxon>Dynastinae</taxon>
        <taxon>Oryctes</taxon>
    </lineage>
</organism>
<evidence type="ECO:0000256" key="4">
    <source>
        <dbReference type="ARBA" id="ARBA00022454"/>
    </source>
</evidence>
<dbReference type="OrthoDB" id="5560686at2759"/>
<dbReference type="GO" id="GO:0006357">
    <property type="term" value="P:regulation of transcription by RNA polymerase II"/>
    <property type="evidence" value="ECO:0007669"/>
    <property type="project" value="TreeGrafter"/>
</dbReference>
<dbReference type="AlphaFoldDB" id="A0A0T6BFW8"/>
<accession>A0A0T6BFW8</accession>
<dbReference type="Gene3D" id="2.170.270.10">
    <property type="entry name" value="SET domain"/>
    <property type="match status" value="1"/>
</dbReference>
<keyword evidence="11" id="KW-0539">Nucleus</keyword>
<dbReference type="PANTHER" id="PTHR46167">
    <property type="entry name" value="N-LYSINE METHYLTRANSFERASE KMT5A"/>
    <property type="match status" value="1"/>
</dbReference>
<evidence type="ECO:0000256" key="3">
    <source>
        <dbReference type="ARBA" id="ARBA00012187"/>
    </source>
</evidence>
<dbReference type="GO" id="GO:0005700">
    <property type="term" value="C:polytene chromosome"/>
    <property type="evidence" value="ECO:0007669"/>
    <property type="project" value="TreeGrafter"/>
</dbReference>
<evidence type="ECO:0000256" key="10">
    <source>
        <dbReference type="ARBA" id="ARBA00023163"/>
    </source>
</evidence>
<evidence type="ECO:0000259" key="13">
    <source>
        <dbReference type="PROSITE" id="PS50280"/>
    </source>
</evidence>
<evidence type="ECO:0000256" key="2">
    <source>
        <dbReference type="ARBA" id="ARBA00004286"/>
    </source>
</evidence>
<dbReference type="SUPFAM" id="SSF82199">
    <property type="entry name" value="SET domain"/>
    <property type="match status" value="1"/>
</dbReference>
<keyword evidence="5" id="KW-0489">Methyltransferase</keyword>
<evidence type="ECO:0000256" key="11">
    <source>
        <dbReference type="ARBA" id="ARBA00023242"/>
    </source>
</evidence>
<keyword evidence="8" id="KW-0156">Chromatin regulator</keyword>
<dbReference type="GO" id="GO:0140944">
    <property type="term" value="F:histone H4K20 monomethyltransferase activity"/>
    <property type="evidence" value="ECO:0007669"/>
    <property type="project" value="UniProtKB-EC"/>
</dbReference>
<evidence type="ECO:0000256" key="9">
    <source>
        <dbReference type="ARBA" id="ARBA00023015"/>
    </source>
</evidence>
<evidence type="ECO:0000256" key="8">
    <source>
        <dbReference type="ARBA" id="ARBA00022853"/>
    </source>
</evidence>